<dbReference type="Gene3D" id="1.20.5.190">
    <property type="match status" value="1"/>
</dbReference>
<accession>A0A6A3L9W7</accession>
<dbReference type="PANTHER" id="PTHR14690:SF0">
    <property type="entry name" value="IQ MOTIF CONTAINING WITH AAA DOMAIN 1"/>
    <property type="match status" value="1"/>
</dbReference>
<feature type="domain" description="AAA+ ATPase" evidence="2">
    <location>
        <begin position="665"/>
        <end position="811"/>
    </location>
</feature>
<organism evidence="3 8">
    <name type="scientific">Phytophthora fragariae</name>
    <dbReference type="NCBI Taxonomy" id="53985"/>
    <lineage>
        <taxon>Eukaryota</taxon>
        <taxon>Sar</taxon>
        <taxon>Stramenopiles</taxon>
        <taxon>Oomycota</taxon>
        <taxon>Peronosporomycetes</taxon>
        <taxon>Peronosporales</taxon>
        <taxon>Peronosporaceae</taxon>
        <taxon>Phytophthora</taxon>
    </lineage>
</organism>
<feature type="compositionally biased region" description="Basic and acidic residues" evidence="1">
    <location>
        <begin position="401"/>
        <end position="436"/>
    </location>
</feature>
<dbReference type="Pfam" id="PF00004">
    <property type="entry name" value="AAA"/>
    <property type="match status" value="1"/>
</dbReference>
<dbReference type="SUPFAM" id="SSF52540">
    <property type="entry name" value="P-loop containing nucleoside triphosphate hydrolases"/>
    <property type="match status" value="1"/>
</dbReference>
<feature type="compositionally biased region" description="Basic and acidic residues" evidence="1">
    <location>
        <begin position="955"/>
        <end position="974"/>
    </location>
</feature>
<proteinExistence type="predicted"/>
<evidence type="ECO:0000313" key="7">
    <source>
        <dbReference type="Proteomes" id="UP000441208"/>
    </source>
</evidence>
<dbReference type="Gene3D" id="3.40.50.300">
    <property type="entry name" value="P-loop containing nucleotide triphosphate hydrolases"/>
    <property type="match status" value="1"/>
</dbReference>
<sequence>MGRALGGAWHRNGPIVFHDSARPLRCSLAQAGLKMASSTYDQLWQEAMSELNEQVHIEDHTLGDGQDGTPNEAPPQATIVEAFQHYACLYIKYIQILSRLTECYDQMVHPQKRIDVKQVIEVVATRVVELKHLLVKWNPPNPDVMTQPERSFPWEYVNLDDILVDLKLPPETLEVPVPQSFLDDQQGDLQRRERLVKGYMKLKHGVDAIPLDALKVAQSALASGVGVLSLDEAIAVIQRNERGRQGRQRGLLVQELREEERQRKLYEAAQGAPEMDPDIAAANIQRMFRGFFSRAAAARERDAELVFIGMKAPATDRSALEKRLADARLQRRVEQAENKEEYERALIELHGVVTNEEGPFMKEKMLEERRGWITDVMATGQLPEDLAGFYAALNGEGTPEELAKAQAKEEEDAKAKAAADKKGAKGGKGKKEEKKGGKGAKGKGKDAKEQEEEAPEKPPPLTGPSELCKKLAGGVAQYEKVWLEREELDNFYQKYDVALAKDVVRGPVEVQVRQQVDEMLVLQLVNIKAQLEAAASAGKKGKKGKKGKGKKGGKKGKKGKKDGKGKKGKPLPGEKISELKGRAPDSFLSVLVEHQIVHAPRPGVRVRDFVGSFNFLGTVYQHCERRDRFGNWVPQDPSAAQLRQSLTEYGVLPLGSPFVRARTPIVRSLMLYGPRGSGKTMLVSALANETGALLLNLSPSNLVGKFAGKTGPTKLVHMAFVLAKASTLQPIIFYIDDCEQIFAGGGGKKSKSAASSEGPARFKKDLLLYIKAALEPSDRVLVVGTSADPGAAEVKDLRNFFDKFLHVPYPDYASRVLLWKHALRSTIAAHAATLGLSSAVTAAALAAASSSASTSGSGGSASQIQDRHRREPIDISTLAHISEGYSSGSIVRAVDNTLTPRRVECLEKRPLREEEFLGALSRQTATFADDHDKFKNFTAVITGLKDTRDKIRKAAADALNPDDKKDGKGKGGDKKGKKGKK</sequence>
<reference evidence="3 8" key="1">
    <citation type="submission" date="2018-09" db="EMBL/GenBank/DDBJ databases">
        <title>Genomic investigation of the strawberry pathogen Phytophthora fragariae indicates pathogenicity is determined by transcriptional variation in three key races.</title>
        <authorList>
            <person name="Adams T.M."/>
            <person name="Armitage A.D."/>
            <person name="Sobczyk M.K."/>
            <person name="Bates H.J."/>
            <person name="Dunwell J.M."/>
            <person name="Nellist C.F."/>
            <person name="Harrison R.J."/>
        </authorList>
    </citation>
    <scope>NUCLEOTIDE SEQUENCE [LARGE SCALE GENOMIC DNA]</scope>
    <source>
        <strain evidence="5 6">A4</strain>
        <strain evidence="4 7">NOV-71</strain>
        <strain evidence="3 8">SCRP245</strain>
    </source>
</reference>
<dbReference type="EMBL" id="QXFW01000317">
    <property type="protein sequence ID" value="KAE9016316.1"/>
    <property type="molecule type" value="Genomic_DNA"/>
</dbReference>
<dbReference type="EMBL" id="QXFZ01000446">
    <property type="protein sequence ID" value="KAE9116146.1"/>
    <property type="molecule type" value="Genomic_DNA"/>
</dbReference>
<feature type="region of interest" description="Disordered" evidence="1">
    <location>
        <begin position="955"/>
        <end position="981"/>
    </location>
</feature>
<evidence type="ECO:0000313" key="8">
    <source>
        <dbReference type="Proteomes" id="UP000460718"/>
    </source>
</evidence>
<dbReference type="PROSITE" id="PS50096">
    <property type="entry name" value="IQ"/>
    <property type="match status" value="1"/>
</dbReference>
<protein>
    <recommendedName>
        <fullName evidence="2">AAA+ ATPase domain-containing protein</fullName>
    </recommendedName>
</protein>
<dbReference type="Proteomes" id="UP000441208">
    <property type="component" value="Unassembled WGS sequence"/>
</dbReference>
<dbReference type="AlphaFoldDB" id="A0A6A3L9W7"/>
<gene>
    <name evidence="5" type="ORF">PF001_g472</name>
    <name evidence="4" type="ORF">PF007_g9764</name>
    <name evidence="3" type="ORF">PF011_g7214</name>
</gene>
<dbReference type="Proteomes" id="UP000460718">
    <property type="component" value="Unassembled WGS sequence"/>
</dbReference>
<feature type="compositionally biased region" description="Basic residues" evidence="1">
    <location>
        <begin position="539"/>
        <end position="569"/>
    </location>
</feature>
<dbReference type="Proteomes" id="UP000437068">
    <property type="component" value="Unassembled WGS sequence"/>
</dbReference>
<dbReference type="GO" id="GO:0005524">
    <property type="term" value="F:ATP binding"/>
    <property type="evidence" value="ECO:0007669"/>
    <property type="project" value="InterPro"/>
</dbReference>
<dbReference type="SMART" id="SM00382">
    <property type="entry name" value="AAA"/>
    <property type="match status" value="1"/>
</dbReference>
<dbReference type="InterPro" id="IPR003593">
    <property type="entry name" value="AAA+_ATPase"/>
</dbReference>
<feature type="region of interest" description="Disordered" evidence="1">
    <location>
        <begin position="535"/>
        <end position="578"/>
    </location>
</feature>
<evidence type="ECO:0000313" key="6">
    <source>
        <dbReference type="Proteomes" id="UP000437068"/>
    </source>
</evidence>
<comment type="caution">
    <text evidence="3">The sequence shown here is derived from an EMBL/GenBank/DDBJ whole genome shotgun (WGS) entry which is preliminary data.</text>
</comment>
<evidence type="ECO:0000259" key="2">
    <source>
        <dbReference type="SMART" id="SM00382"/>
    </source>
</evidence>
<dbReference type="GO" id="GO:0016887">
    <property type="term" value="F:ATP hydrolysis activity"/>
    <property type="evidence" value="ECO:0007669"/>
    <property type="project" value="InterPro"/>
</dbReference>
<dbReference type="EMBL" id="QXGE01000009">
    <property type="protein sequence ID" value="KAE9330238.1"/>
    <property type="molecule type" value="Genomic_DNA"/>
</dbReference>
<name>A0A6A3L9W7_9STRA</name>
<dbReference type="InterPro" id="IPR027417">
    <property type="entry name" value="P-loop_NTPase"/>
</dbReference>
<evidence type="ECO:0000313" key="3">
    <source>
        <dbReference type="EMBL" id="KAE9016316.1"/>
    </source>
</evidence>
<evidence type="ECO:0000256" key="1">
    <source>
        <dbReference type="SAM" id="MobiDB-lite"/>
    </source>
</evidence>
<evidence type="ECO:0000313" key="4">
    <source>
        <dbReference type="EMBL" id="KAE9116146.1"/>
    </source>
</evidence>
<dbReference type="InterPro" id="IPR052267">
    <property type="entry name" value="N-DRC_Component"/>
</dbReference>
<dbReference type="InterPro" id="IPR003959">
    <property type="entry name" value="ATPase_AAA_core"/>
</dbReference>
<dbReference type="PANTHER" id="PTHR14690">
    <property type="entry name" value="IQ MOTIF CONTAINING WITH AAA DOMAIN 1"/>
    <property type="match status" value="1"/>
</dbReference>
<feature type="region of interest" description="Disordered" evidence="1">
    <location>
        <begin position="400"/>
        <end position="467"/>
    </location>
</feature>
<evidence type="ECO:0000313" key="5">
    <source>
        <dbReference type="EMBL" id="KAE9330238.1"/>
    </source>
</evidence>